<protein>
    <submittedName>
        <fullName evidence="6">Uncharacterized protein</fullName>
    </submittedName>
</protein>
<feature type="compositionally biased region" description="Low complexity" evidence="3">
    <location>
        <begin position="236"/>
        <end position="255"/>
    </location>
</feature>
<evidence type="ECO:0000259" key="4">
    <source>
        <dbReference type="PROSITE" id="PS50086"/>
    </source>
</evidence>
<reference evidence="6 7" key="1">
    <citation type="submission" date="2015-02" db="EMBL/GenBank/DDBJ databases">
        <title>Draft Genome Sequences of Two Closely-Related Aflatoxigenic Aspergillus Species Obtained from the Cote d'Ivoire.</title>
        <authorList>
            <person name="Moore G.G."/>
            <person name="Beltz S.B."/>
            <person name="Mack B.M."/>
        </authorList>
    </citation>
    <scope>NUCLEOTIDE SEQUENCE [LARGE SCALE GENOMIC DNA]</scope>
    <source>
        <strain evidence="6 7">SRRC1468</strain>
    </source>
</reference>
<dbReference type="OrthoDB" id="10263206at2759"/>
<accession>A0A0F8UXQ1</accession>
<evidence type="ECO:0000259" key="5">
    <source>
        <dbReference type="PROSITE" id="PS50222"/>
    </source>
</evidence>
<comment type="caution">
    <text evidence="6">The sequence shown here is derived from an EMBL/GenBank/DDBJ whole genome shotgun (WGS) entry which is preliminary data.</text>
</comment>
<keyword evidence="2" id="KW-0106">Calcium</keyword>
<feature type="compositionally biased region" description="Low complexity" evidence="3">
    <location>
        <begin position="281"/>
        <end position="291"/>
    </location>
</feature>
<dbReference type="InterPro" id="IPR000195">
    <property type="entry name" value="Rab-GAP-TBC_dom"/>
</dbReference>
<dbReference type="STRING" id="308745.A0A0F8UXQ1"/>
<evidence type="ECO:0000313" key="6">
    <source>
        <dbReference type="EMBL" id="KKK24283.1"/>
    </source>
</evidence>
<evidence type="ECO:0000256" key="1">
    <source>
        <dbReference type="ARBA" id="ARBA00022737"/>
    </source>
</evidence>
<feature type="domain" description="EF-hand" evidence="5">
    <location>
        <begin position="22"/>
        <end position="57"/>
    </location>
</feature>
<name>A0A0F8UXQ1_9EURO</name>
<dbReference type="FunFam" id="1.10.472.80:FF:000026">
    <property type="entry name" value="Mitotic check point protein (Bub2)"/>
    <property type="match status" value="1"/>
</dbReference>
<dbReference type="FunFam" id="1.10.8.270:FF:000039">
    <property type="entry name" value="Cell division control protein 16"/>
    <property type="match status" value="1"/>
</dbReference>
<feature type="domain" description="Rab-GAP TBC" evidence="4">
    <location>
        <begin position="347"/>
        <end position="594"/>
    </location>
</feature>
<dbReference type="InterPro" id="IPR002048">
    <property type="entry name" value="EF_hand_dom"/>
</dbReference>
<dbReference type="Proteomes" id="UP000034291">
    <property type="component" value="Unassembled WGS sequence"/>
</dbReference>
<evidence type="ECO:0000256" key="2">
    <source>
        <dbReference type="ARBA" id="ARBA00022837"/>
    </source>
</evidence>
<dbReference type="Pfam" id="PF00566">
    <property type="entry name" value="RabGAP-TBC"/>
    <property type="match status" value="1"/>
</dbReference>
<keyword evidence="1" id="KW-0677">Repeat</keyword>
<dbReference type="SMART" id="SM00164">
    <property type="entry name" value="TBC"/>
    <property type="match status" value="1"/>
</dbReference>
<dbReference type="Pfam" id="PF13405">
    <property type="entry name" value="EF-hand_6"/>
    <property type="match status" value="1"/>
</dbReference>
<keyword evidence="7" id="KW-1185">Reference proteome</keyword>
<sequence>MEAKTASMMAATSDTVARLAPAQLREIREAFQVLDRDNDGFVDKDDVADVLVNVGQDASAVSKFFPPGNSPTINFPTFLNTLSQLLAPLSSRQELVNALAAFDEDDSGQIDVEELRDALLHTTPDDGELPLTDREINEVLNGFTARRAFGGKTGKVTGGGKRGEVLKYPEFVNAVMGDGELSWRLQLNQPSPSLSLTTNFMASQPPTQAQLNLAALAGSPSPRTMRGLRKIQSHQTLSSSPSLASSLLPTTRSSAGPAELSQPAQLDSPVRLRTHRRARSNSDASSRDAPAISSQRRPGRKTGSGFGVKRSLLETLLRDGPQQGNVQEALQELRYLVLSTRVEADGDGMSTYRVYLWLILLDIPLLPADEYISLIHRGRSPAYTKIRNDTFRTLATDPLFKRRVTEASLIRLLNAVAWRLHDAKSKHKLKSRPSSSRRREMELLINTPPSIAEEEPSADDMTPSSASNNSLAGSHATNSPGITSESAIYVQGMNVLCAPFLYAARSEAEAFALFHTFITRECPGYIRGAMDGVHRGLVLVDRCLEIVEPKLAAYLFSKGLQAKLYAFPSVLTLCACTPPLPEVLHLWDFLFAYGPHLNILCIVAQLIQMRDTLLNSPSPNKILRSFPPLDAKEIIALAVLIVRKIPEPLYAELIGHAK</sequence>
<organism evidence="6 7">
    <name type="scientific">Aspergillus rambellii</name>
    <dbReference type="NCBI Taxonomy" id="308745"/>
    <lineage>
        <taxon>Eukaryota</taxon>
        <taxon>Fungi</taxon>
        <taxon>Dikarya</taxon>
        <taxon>Ascomycota</taxon>
        <taxon>Pezizomycotina</taxon>
        <taxon>Eurotiomycetes</taxon>
        <taxon>Eurotiomycetidae</taxon>
        <taxon>Eurotiales</taxon>
        <taxon>Aspergillaceae</taxon>
        <taxon>Aspergillus</taxon>
        <taxon>Aspergillus subgen. Nidulantes</taxon>
    </lineage>
</organism>
<dbReference type="PROSITE" id="PS00018">
    <property type="entry name" value="EF_HAND_1"/>
    <property type="match status" value="2"/>
</dbReference>
<feature type="domain" description="EF-hand" evidence="5">
    <location>
        <begin position="90"/>
        <end position="125"/>
    </location>
</feature>
<dbReference type="Gene3D" id="1.10.238.10">
    <property type="entry name" value="EF-hand"/>
    <property type="match status" value="1"/>
</dbReference>
<dbReference type="AlphaFoldDB" id="A0A0F8UXQ1"/>
<dbReference type="Gene3D" id="1.10.8.270">
    <property type="entry name" value="putative rabgap domain of human tbc1 domain family member 14 like domains"/>
    <property type="match status" value="2"/>
</dbReference>
<feature type="compositionally biased region" description="Polar residues" evidence="3">
    <location>
        <begin position="462"/>
        <end position="478"/>
    </location>
</feature>
<dbReference type="Pfam" id="PF13202">
    <property type="entry name" value="EF-hand_5"/>
    <property type="match status" value="1"/>
</dbReference>
<feature type="region of interest" description="Disordered" evidence="3">
    <location>
        <begin position="230"/>
        <end position="306"/>
    </location>
</feature>
<dbReference type="InterPro" id="IPR018247">
    <property type="entry name" value="EF_Hand_1_Ca_BS"/>
</dbReference>
<proteinExistence type="predicted"/>
<dbReference type="PROSITE" id="PS50222">
    <property type="entry name" value="EF_HAND_2"/>
    <property type="match status" value="2"/>
</dbReference>
<evidence type="ECO:0000256" key="3">
    <source>
        <dbReference type="SAM" id="MobiDB-lite"/>
    </source>
</evidence>
<dbReference type="EMBL" id="JZBS01001049">
    <property type="protein sequence ID" value="KKK24283.1"/>
    <property type="molecule type" value="Genomic_DNA"/>
</dbReference>
<dbReference type="Gene3D" id="1.10.472.80">
    <property type="entry name" value="Ypt/Rab-GAP domain of gyp1p, domain 3"/>
    <property type="match status" value="1"/>
</dbReference>
<dbReference type="GO" id="GO:0005509">
    <property type="term" value="F:calcium ion binding"/>
    <property type="evidence" value="ECO:0007669"/>
    <property type="project" value="InterPro"/>
</dbReference>
<gene>
    <name evidence="6" type="ORF">ARAM_003631</name>
</gene>
<dbReference type="InterPro" id="IPR035969">
    <property type="entry name" value="Rab-GAP_TBC_sf"/>
</dbReference>
<feature type="region of interest" description="Disordered" evidence="3">
    <location>
        <begin position="446"/>
        <end position="478"/>
    </location>
</feature>
<dbReference type="PANTHER" id="PTHR23049">
    <property type="entry name" value="MYOSIN REGULATORY LIGHT CHAIN 2"/>
    <property type="match status" value="1"/>
</dbReference>
<dbReference type="SMART" id="SM00054">
    <property type="entry name" value="EFh"/>
    <property type="match status" value="2"/>
</dbReference>
<dbReference type="SUPFAM" id="SSF47473">
    <property type="entry name" value="EF-hand"/>
    <property type="match status" value="1"/>
</dbReference>
<dbReference type="SUPFAM" id="SSF47923">
    <property type="entry name" value="Ypt/Rab-GAP domain of gyp1p"/>
    <property type="match status" value="2"/>
</dbReference>
<dbReference type="InterPro" id="IPR050403">
    <property type="entry name" value="Myosin_RLC"/>
</dbReference>
<evidence type="ECO:0000313" key="7">
    <source>
        <dbReference type="Proteomes" id="UP000034291"/>
    </source>
</evidence>
<dbReference type="PROSITE" id="PS50086">
    <property type="entry name" value="TBC_RABGAP"/>
    <property type="match status" value="1"/>
</dbReference>
<dbReference type="InterPro" id="IPR011992">
    <property type="entry name" value="EF-hand-dom_pair"/>
</dbReference>